<dbReference type="PANTHER" id="PTHR11579:SF0">
    <property type="entry name" value="PROTEIN-L-ISOASPARTATE(D-ASPARTATE) O-METHYLTRANSFERASE"/>
    <property type="match status" value="1"/>
</dbReference>
<proteinExistence type="inferred from homology"/>
<keyword evidence="6 12" id="KW-0489">Methyltransferase</keyword>
<evidence type="ECO:0000256" key="2">
    <source>
        <dbReference type="ARBA" id="ARBA00005369"/>
    </source>
</evidence>
<evidence type="ECO:0000313" key="12">
    <source>
        <dbReference type="EMBL" id="MFD1542162.1"/>
    </source>
</evidence>
<evidence type="ECO:0000256" key="11">
    <source>
        <dbReference type="ARBA" id="ARBA00031350"/>
    </source>
</evidence>
<evidence type="ECO:0000256" key="1">
    <source>
        <dbReference type="ARBA" id="ARBA00004496"/>
    </source>
</evidence>
<evidence type="ECO:0000256" key="9">
    <source>
        <dbReference type="ARBA" id="ARBA00030757"/>
    </source>
</evidence>
<dbReference type="InterPro" id="IPR029063">
    <property type="entry name" value="SAM-dependent_MTases_sf"/>
</dbReference>
<dbReference type="PANTHER" id="PTHR11579">
    <property type="entry name" value="PROTEIN-L-ISOASPARTATE O-METHYLTRANSFERASE"/>
    <property type="match status" value="1"/>
</dbReference>
<evidence type="ECO:0000256" key="3">
    <source>
        <dbReference type="ARBA" id="ARBA00011890"/>
    </source>
</evidence>
<dbReference type="GO" id="GO:0032259">
    <property type="term" value="P:methylation"/>
    <property type="evidence" value="ECO:0007669"/>
    <property type="project" value="UniProtKB-KW"/>
</dbReference>
<dbReference type="CDD" id="cd02440">
    <property type="entry name" value="AdoMet_MTases"/>
    <property type="match status" value="1"/>
</dbReference>
<dbReference type="Proteomes" id="UP001597097">
    <property type="component" value="Unassembled WGS sequence"/>
</dbReference>
<organism evidence="12 13">
    <name type="scientific">Nonomuraea guangzhouensis</name>
    <dbReference type="NCBI Taxonomy" id="1291555"/>
    <lineage>
        <taxon>Bacteria</taxon>
        <taxon>Bacillati</taxon>
        <taxon>Actinomycetota</taxon>
        <taxon>Actinomycetes</taxon>
        <taxon>Streptosporangiales</taxon>
        <taxon>Streptosporangiaceae</taxon>
        <taxon>Nonomuraea</taxon>
    </lineage>
</organism>
<dbReference type="EMBL" id="JBHUCM010000031">
    <property type="protein sequence ID" value="MFD1542162.1"/>
    <property type="molecule type" value="Genomic_DNA"/>
</dbReference>
<keyword evidence="5" id="KW-0963">Cytoplasm</keyword>
<sequence>MDDTAQRAERLIEHLDEFDDIGPRVKEAIRAVPRHLFIPSVGLPVPTTPDSAYIIDRDANPDAWWDAIYSPHSIVTQLDDGTTDIREKEGDYTSSASAPSTVADLLQLLDTVPGRRVLEIGTGTGWTAALLAHLVGEENVTSIEVDPQVAERAAKNLSEAGVHPHLIVGDGAAGCPERAPFDRVHVTCGIRTVPYAWVEQCRPGGEIVLPYCPGFGDNSSLRLVVAPDGIAYGRFLGFASYMMMRSQRPVAPRLARGPEDKHHFTTRVDPRTVAYAPPGADLAISALTGLASNGSAEPDEDGELYRMWVSDPDDPYSRAMVEWRPNTAEYEVYQVGQRPLWEEVTDAYFRWVSWGEPDRDRFGMRVTPDGQQICLDGTPIGEPQRSMCPSA</sequence>
<keyword evidence="8" id="KW-0949">S-adenosyl-L-methionine</keyword>
<dbReference type="GO" id="GO:0008168">
    <property type="term" value="F:methyltransferase activity"/>
    <property type="evidence" value="ECO:0007669"/>
    <property type="project" value="UniProtKB-KW"/>
</dbReference>
<dbReference type="Gene3D" id="3.40.50.150">
    <property type="entry name" value="Vaccinia Virus protein VP39"/>
    <property type="match status" value="1"/>
</dbReference>
<dbReference type="RefSeq" id="WP_308127451.1">
    <property type="nucleotide sequence ID" value="NZ_JAHKRM010000037.1"/>
</dbReference>
<dbReference type="InterPro" id="IPR000682">
    <property type="entry name" value="PCMT"/>
</dbReference>
<comment type="subcellular location">
    <subcellularLocation>
        <location evidence="1">Cytoplasm</location>
    </subcellularLocation>
</comment>
<evidence type="ECO:0000313" key="13">
    <source>
        <dbReference type="Proteomes" id="UP001597097"/>
    </source>
</evidence>
<evidence type="ECO:0000256" key="7">
    <source>
        <dbReference type="ARBA" id="ARBA00022679"/>
    </source>
</evidence>
<comment type="caution">
    <text evidence="12">The sequence shown here is derived from an EMBL/GenBank/DDBJ whole genome shotgun (WGS) entry which is preliminary data.</text>
</comment>
<accession>A0ABW4GHC7</accession>
<evidence type="ECO:0000256" key="4">
    <source>
        <dbReference type="ARBA" id="ARBA00013346"/>
    </source>
</evidence>
<evidence type="ECO:0000256" key="10">
    <source>
        <dbReference type="ARBA" id="ARBA00031323"/>
    </source>
</evidence>
<protein>
    <recommendedName>
        <fullName evidence="4">Protein-L-isoaspartate O-methyltransferase</fullName>
        <ecNumber evidence="3">2.1.1.77</ecNumber>
    </recommendedName>
    <alternativeName>
        <fullName evidence="11">L-isoaspartyl protein carboxyl methyltransferase</fullName>
    </alternativeName>
    <alternativeName>
        <fullName evidence="9">Protein L-isoaspartyl methyltransferase</fullName>
    </alternativeName>
    <alternativeName>
        <fullName evidence="10">Protein-beta-aspartate methyltransferase</fullName>
    </alternativeName>
</protein>
<evidence type="ECO:0000256" key="8">
    <source>
        <dbReference type="ARBA" id="ARBA00022691"/>
    </source>
</evidence>
<reference evidence="13" key="1">
    <citation type="journal article" date="2019" name="Int. J. Syst. Evol. Microbiol.">
        <title>The Global Catalogue of Microorganisms (GCM) 10K type strain sequencing project: providing services to taxonomists for standard genome sequencing and annotation.</title>
        <authorList>
            <consortium name="The Broad Institute Genomics Platform"/>
            <consortium name="The Broad Institute Genome Sequencing Center for Infectious Disease"/>
            <person name="Wu L."/>
            <person name="Ma J."/>
        </authorList>
    </citation>
    <scope>NUCLEOTIDE SEQUENCE [LARGE SCALE GENOMIC DNA]</scope>
    <source>
        <strain evidence="13">CGMCC 1.15399</strain>
    </source>
</reference>
<dbReference type="SUPFAM" id="SSF53335">
    <property type="entry name" value="S-adenosyl-L-methionine-dependent methyltransferases"/>
    <property type="match status" value="1"/>
</dbReference>
<keyword evidence="13" id="KW-1185">Reference proteome</keyword>
<keyword evidence="7" id="KW-0808">Transferase</keyword>
<comment type="similarity">
    <text evidence="2">Belongs to the methyltransferase superfamily. L-isoaspartyl/D-aspartyl protein methyltransferase family.</text>
</comment>
<evidence type="ECO:0000256" key="6">
    <source>
        <dbReference type="ARBA" id="ARBA00022603"/>
    </source>
</evidence>
<evidence type="ECO:0000256" key="5">
    <source>
        <dbReference type="ARBA" id="ARBA00022490"/>
    </source>
</evidence>
<name>A0ABW4GHC7_9ACTN</name>
<gene>
    <name evidence="12" type="ORF">ACFSJ0_34285</name>
</gene>
<dbReference type="EC" id="2.1.1.77" evidence="3"/>
<dbReference type="Pfam" id="PF01135">
    <property type="entry name" value="PCMT"/>
    <property type="match status" value="1"/>
</dbReference>